<dbReference type="EMBL" id="JACSDY010000004">
    <property type="protein sequence ID" value="KAF7429916.1"/>
    <property type="molecule type" value="Genomic_DNA"/>
</dbReference>
<name>A0A834UC27_VESPE</name>
<gene>
    <name evidence="2" type="ORF">H0235_006314</name>
</gene>
<accession>A0A834UC27</accession>
<reference evidence="2" key="1">
    <citation type="journal article" date="2020" name="G3 (Bethesda)">
        <title>High-Quality Assemblies for Three Invasive Social Wasps from the &lt;i&gt;Vespula&lt;/i&gt; Genus.</title>
        <authorList>
            <person name="Harrop T.W.R."/>
            <person name="Guhlin J."/>
            <person name="McLaughlin G.M."/>
            <person name="Permina E."/>
            <person name="Stockwell P."/>
            <person name="Gilligan J."/>
            <person name="Le Lec M.F."/>
            <person name="Gruber M.A.M."/>
            <person name="Quinn O."/>
            <person name="Lovegrove M."/>
            <person name="Duncan E.J."/>
            <person name="Remnant E.J."/>
            <person name="Van Eeckhoven J."/>
            <person name="Graham B."/>
            <person name="Knapp R.A."/>
            <person name="Langford K.W."/>
            <person name="Kronenberg Z."/>
            <person name="Press M.O."/>
            <person name="Eacker S.M."/>
            <person name="Wilson-Rankin E.E."/>
            <person name="Purcell J."/>
            <person name="Lester P.J."/>
            <person name="Dearden P.K."/>
        </authorList>
    </citation>
    <scope>NUCLEOTIDE SEQUENCE</scope>
    <source>
        <strain evidence="2">Volc-1</strain>
    </source>
</reference>
<evidence type="ECO:0000313" key="2">
    <source>
        <dbReference type="EMBL" id="KAF7429916.1"/>
    </source>
</evidence>
<sequence length="82" mass="7713">MLVAIGGSNSDEETAGAAVGDVVAIGSDASGAVGDAAEVAVTDAVVDEHQRYPAITGSLRVTRGGEGGEEGGGGDVGGGLSI</sequence>
<proteinExistence type="predicted"/>
<protein>
    <submittedName>
        <fullName evidence="2">Uncharacterized protein</fullName>
    </submittedName>
</protein>
<comment type="caution">
    <text evidence="2">The sequence shown here is derived from an EMBL/GenBank/DDBJ whole genome shotgun (WGS) entry which is preliminary data.</text>
</comment>
<feature type="compositionally biased region" description="Gly residues" evidence="1">
    <location>
        <begin position="70"/>
        <end position="82"/>
    </location>
</feature>
<feature type="region of interest" description="Disordered" evidence="1">
    <location>
        <begin position="60"/>
        <end position="82"/>
    </location>
</feature>
<keyword evidence="3" id="KW-1185">Reference proteome</keyword>
<dbReference type="Proteomes" id="UP000600918">
    <property type="component" value="Unassembled WGS sequence"/>
</dbReference>
<organism evidence="2 3">
    <name type="scientific">Vespula pensylvanica</name>
    <name type="common">Western yellow jacket</name>
    <name type="synonym">Wasp</name>
    <dbReference type="NCBI Taxonomy" id="30213"/>
    <lineage>
        <taxon>Eukaryota</taxon>
        <taxon>Metazoa</taxon>
        <taxon>Ecdysozoa</taxon>
        <taxon>Arthropoda</taxon>
        <taxon>Hexapoda</taxon>
        <taxon>Insecta</taxon>
        <taxon>Pterygota</taxon>
        <taxon>Neoptera</taxon>
        <taxon>Endopterygota</taxon>
        <taxon>Hymenoptera</taxon>
        <taxon>Apocrita</taxon>
        <taxon>Aculeata</taxon>
        <taxon>Vespoidea</taxon>
        <taxon>Vespidae</taxon>
        <taxon>Vespinae</taxon>
        <taxon>Vespula</taxon>
    </lineage>
</organism>
<dbReference type="AlphaFoldDB" id="A0A834UC27"/>
<evidence type="ECO:0000256" key="1">
    <source>
        <dbReference type="SAM" id="MobiDB-lite"/>
    </source>
</evidence>
<evidence type="ECO:0000313" key="3">
    <source>
        <dbReference type="Proteomes" id="UP000600918"/>
    </source>
</evidence>